<dbReference type="SFLD" id="SFLDS00029">
    <property type="entry name" value="Radical_SAM"/>
    <property type="match status" value="1"/>
</dbReference>
<comment type="caution">
    <text evidence="5">The sequence shown here is derived from an EMBL/GenBank/DDBJ whole genome shotgun (WGS) entry which is preliminary data.</text>
</comment>
<dbReference type="SMART" id="SM00729">
    <property type="entry name" value="Elp3"/>
    <property type="match status" value="1"/>
</dbReference>
<dbReference type="NCBIfam" id="NF033668">
    <property type="entry name" value="rSAM_PA0069"/>
    <property type="match status" value="1"/>
</dbReference>
<dbReference type="Pfam" id="PF04055">
    <property type="entry name" value="Radical_SAM"/>
    <property type="match status" value="1"/>
</dbReference>
<keyword evidence="3" id="KW-0411">Iron-sulfur</keyword>
<dbReference type="PROSITE" id="PS51918">
    <property type="entry name" value="RADICAL_SAM"/>
    <property type="match status" value="1"/>
</dbReference>
<dbReference type="PANTHER" id="PTHR43432:SF3">
    <property type="entry name" value="SLR0285 PROTEIN"/>
    <property type="match status" value="1"/>
</dbReference>
<organism evidence="5 6">
    <name type="scientific">Dyadobacter linearis</name>
    <dbReference type="NCBI Taxonomy" id="2823330"/>
    <lineage>
        <taxon>Bacteria</taxon>
        <taxon>Pseudomonadati</taxon>
        <taxon>Bacteroidota</taxon>
        <taxon>Cytophagia</taxon>
        <taxon>Cytophagales</taxon>
        <taxon>Spirosomataceae</taxon>
        <taxon>Dyadobacter</taxon>
    </lineage>
</organism>
<dbReference type="InterPro" id="IPR040086">
    <property type="entry name" value="MJ0683-like"/>
</dbReference>
<evidence type="ECO:0000313" key="5">
    <source>
        <dbReference type="EMBL" id="CAG5069698.1"/>
    </source>
</evidence>
<name>A0ABM8UQB6_9BACT</name>
<sequence length="374" mass="42858">MQVREVFKTHTTHLNINKYENHYKMDNRARGRGASINPHNKFFKQSTEYTSEDWQQWEDPEVNPKTQFIEEESKTLLSVSDSPDLGNFHSVNPYRGCEHGCIYCYARNSHEYLGYSAGLDFETKIVVKKNAPQLLEKLFNSKKWEPTSIHISGNTDCYQPGEKRYRITRQLLEICLRYRNPVSVLTKNALILRDLDLFEKLAKLNLVHGAISITSLNEDLRQKLEPRTVTGKRRLQVVKALTEVGVPMGVMTAPIIPGLNDHEIPAIIEAAAENGALWANYTVVRLNGAIGTIFDEWVHHHFPDRAAKVLNQIKECHGGNVNDSRFGYRMVGEGNFAEHIRQLHNLACRKHFKGGEIPELDTTQFMRAGQMRLF</sequence>
<keyword evidence="1" id="KW-0479">Metal-binding</keyword>
<evidence type="ECO:0000256" key="2">
    <source>
        <dbReference type="ARBA" id="ARBA00023004"/>
    </source>
</evidence>
<accession>A0ABM8UQB6</accession>
<feature type="domain" description="Radical SAM core" evidence="4">
    <location>
        <begin position="83"/>
        <end position="320"/>
    </location>
</feature>
<dbReference type="SUPFAM" id="SSF102114">
    <property type="entry name" value="Radical SAM enzymes"/>
    <property type="match status" value="1"/>
</dbReference>
<evidence type="ECO:0000313" key="6">
    <source>
        <dbReference type="Proteomes" id="UP000679725"/>
    </source>
</evidence>
<dbReference type="InterPro" id="IPR058240">
    <property type="entry name" value="rSAM_sf"/>
</dbReference>
<dbReference type="CDD" id="cd01335">
    <property type="entry name" value="Radical_SAM"/>
    <property type="match status" value="1"/>
</dbReference>
<reference evidence="5 6" key="1">
    <citation type="submission" date="2021-04" db="EMBL/GenBank/DDBJ databases">
        <authorList>
            <person name="Rodrigo-Torres L."/>
            <person name="Arahal R. D."/>
            <person name="Lucena T."/>
        </authorList>
    </citation>
    <scope>NUCLEOTIDE SEQUENCE [LARGE SCALE GENOMIC DNA]</scope>
    <source>
        <strain evidence="5 6">CECT 9623</strain>
    </source>
</reference>
<dbReference type="PANTHER" id="PTHR43432">
    <property type="entry name" value="SLR0285 PROTEIN"/>
    <property type="match status" value="1"/>
</dbReference>
<dbReference type="SFLD" id="SFLDG01084">
    <property type="entry name" value="Uncharacterised_Radical_SAM_Su"/>
    <property type="match status" value="1"/>
</dbReference>
<evidence type="ECO:0000259" key="4">
    <source>
        <dbReference type="PROSITE" id="PS51918"/>
    </source>
</evidence>
<gene>
    <name evidence="5" type="ORF">DYBT9623_02435</name>
</gene>
<dbReference type="Proteomes" id="UP000679725">
    <property type="component" value="Unassembled WGS sequence"/>
</dbReference>
<evidence type="ECO:0000256" key="3">
    <source>
        <dbReference type="ARBA" id="ARBA00023014"/>
    </source>
</evidence>
<dbReference type="InterPro" id="IPR007197">
    <property type="entry name" value="rSAM"/>
</dbReference>
<evidence type="ECO:0000256" key="1">
    <source>
        <dbReference type="ARBA" id="ARBA00022723"/>
    </source>
</evidence>
<protein>
    <recommendedName>
        <fullName evidence="4">Radical SAM core domain-containing protein</fullName>
    </recommendedName>
</protein>
<dbReference type="Gene3D" id="3.80.30.30">
    <property type="match status" value="1"/>
</dbReference>
<dbReference type="EMBL" id="CAJRAU010000003">
    <property type="protein sequence ID" value="CAG5069698.1"/>
    <property type="molecule type" value="Genomic_DNA"/>
</dbReference>
<dbReference type="InterPro" id="IPR006638">
    <property type="entry name" value="Elp3/MiaA/NifB-like_rSAM"/>
</dbReference>
<proteinExistence type="predicted"/>
<keyword evidence="2" id="KW-0408">Iron</keyword>
<keyword evidence="6" id="KW-1185">Reference proteome</keyword>